<dbReference type="OrthoDB" id="5207413at2759"/>
<accession>A0A9X0AJ31</accession>
<comment type="caution">
    <text evidence="2">The sequence shown here is derived from an EMBL/GenBank/DDBJ whole genome shotgun (WGS) entry which is preliminary data.</text>
</comment>
<sequence>MSTSWDTPYPPHPHQKSSCWPSAPGVYVNVEFKVSMSENDKGHGASLRYTSRNMKERERARANTHLGGRPIPSILTPGYPQPSHSSRHQQRPQQQQERNRGLSIGLETPERGRSAPPTLNDRRQPISPVSPVSPMSAVESPIQHRIVDLPRQNIMDRLDQPLPSTPGRFRLGEDDLPWSTPPSYWNAKPATSESVGPTRTSIEAHQPSQAPSNTSPTKRNEDPQRVRELSELQQAMMTVDSISNDVWDPWMWDSVGEMPRGPRSIGWAVSSNDALDSPGSSSPKTPPPPPYVVSQWEHACGRRIANGRPRSTG</sequence>
<name>A0A9X0AJ31_9HELO</name>
<feature type="region of interest" description="Disordered" evidence="1">
    <location>
        <begin position="36"/>
        <end position="138"/>
    </location>
</feature>
<proteinExistence type="predicted"/>
<evidence type="ECO:0000313" key="2">
    <source>
        <dbReference type="EMBL" id="KAJ8063726.1"/>
    </source>
</evidence>
<organism evidence="2 3">
    <name type="scientific">Sclerotinia nivalis</name>
    <dbReference type="NCBI Taxonomy" id="352851"/>
    <lineage>
        <taxon>Eukaryota</taxon>
        <taxon>Fungi</taxon>
        <taxon>Dikarya</taxon>
        <taxon>Ascomycota</taxon>
        <taxon>Pezizomycotina</taxon>
        <taxon>Leotiomycetes</taxon>
        <taxon>Helotiales</taxon>
        <taxon>Sclerotiniaceae</taxon>
        <taxon>Sclerotinia</taxon>
    </lineage>
</organism>
<dbReference type="AlphaFoldDB" id="A0A9X0AJ31"/>
<protein>
    <submittedName>
        <fullName evidence="2">Uncharacterized protein</fullName>
    </submittedName>
</protein>
<gene>
    <name evidence="2" type="ORF">OCU04_007589</name>
</gene>
<feature type="compositionally biased region" description="Polar residues" evidence="1">
    <location>
        <begin position="189"/>
        <end position="217"/>
    </location>
</feature>
<feature type="region of interest" description="Disordered" evidence="1">
    <location>
        <begin position="258"/>
        <end position="293"/>
    </location>
</feature>
<dbReference type="EMBL" id="JAPEIS010000008">
    <property type="protein sequence ID" value="KAJ8063726.1"/>
    <property type="molecule type" value="Genomic_DNA"/>
</dbReference>
<evidence type="ECO:0000256" key="1">
    <source>
        <dbReference type="SAM" id="MobiDB-lite"/>
    </source>
</evidence>
<evidence type="ECO:0000313" key="3">
    <source>
        <dbReference type="Proteomes" id="UP001152300"/>
    </source>
</evidence>
<feature type="region of interest" description="Disordered" evidence="1">
    <location>
        <begin position="1"/>
        <end position="23"/>
    </location>
</feature>
<keyword evidence="3" id="KW-1185">Reference proteome</keyword>
<feature type="region of interest" description="Disordered" evidence="1">
    <location>
        <begin position="180"/>
        <end position="226"/>
    </location>
</feature>
<feature type="region of interest" description="Disordered" evidence="1">
    <location>
        <begin position="156"/>
        <end position="175"/>
    </location>
</feature>
<reference evidence="2" key="1">
    <citation type="submission" date="2022-11" db="EMBL/GenBank/DDBJ databases">
        <title>Genome Resource of Sclerotinia nivalis Strain SnTB1, a Plant Pathogen Isolated from American Ginseng.</title>
        <authorList>
            <person name="Fan S."/>
        </authorList>
    </citation>
    <scope>NUCLEOTIDE SEQUENCE</scope>
    <source>
        <strain evidence="2">SnTB1</strain>
    </source>
</reference>
<dbReference type="Proteomes" id="UP001152300">
    <property type="component" value="Unassembled WGS sequence"/>
</dbReference>
<feature type="compositionally biased region" description="Low complexity" evidence="1">
    <location>
        <begin position="125"/>
        <end position="138"/>
    </location>
</feature>